<name>A0ABD6D6U3_9EURY</name>
<accession>A0ABD6D6U3</accession>
<dbReference type="Gene3D" id="1.10.10.10">
    <property type="entry name" value="Winged helix-like DNA-binding domain superfamily/Winged helix DNA-binding domain"/>
    <property type="match status" value="1"/>
</dbReference>
<protein>
    <submittedName>
        <fullName evidence="3">Helix-turn-helix transcriptional regulator</fullName>
    </submittedName>
</protein>
<dbReference type="InterPro" id="IPR036390">
    <property type="entry name" value="WH_DNA-bd_sf"/>
</dbReference>
<dbReference type="Proteomes" id="UP001597052">
    <property type="component" value="Unassembled WGS sequence"/>
</dbReference>
<feature type="domain" description="HVO-A0261-like N-terminal" evidence="2">
    <location>
        <begin position="6"/>
        <end position="89"/>
    </location>
</feature>
<dbReference type="SUPFAM" id="SSF46785">
    <property type="entry name" value="Winged helix' DNA-binding domain"/>
    <property type="match status" value="1"/>
</dbReference>
<dbReference type="InterPro" id="IPR013561">
    <property type="entry name" value="FilR1_middle_dom"/>
</dbReference>
<dbReference type="EMBL" id="JBHUDM010000002">
    <property type="protein sequence ID" value="MFD1641961.1"/>
    <property type="molecule type" value="Genomic_DNA"/>
</dbReference>
<evidence type="ECO:0000313" key="3">
    <source>
        <dbReference type="EMBL" id="MFD1641961.1"/>
    </source>
</evidence>
<dbReference type="AlphaFoldDB" id="A0ABD6D6U3"/>
<evidence type="ECO:0000259" key="1">
    <source>
        <dbReference type="Pfam" id="PF08350"/>
    </source>
</evidence>
<gene>
    <name evidence="3" type="ORF">ACFSBW_08760</name>
</gene>
<dbReference type="Pfam" id="PF08350">
    <property type="entry name" value="FilR1_middle"/>
    <property type="match status" value="1"/>
</dbReference>
<reference evidence="3 4" key="1">
    <citation type="journal article" date="2019" name="Int. J. Syst. Evol. Microbiol.">
        <title>The Global Catalogue of Microorganisms (GCM) 10K type strain sequencing project: providing services to taxonomists for standard genome sequencing and annotation.</title>
        <authorList>
            <consortium name="The Broad Institute Genomics Platform"/>
            <consortium name="The Broad Institute Genome Sequencing Center for Infectious Disease"/>
            <person name="Wu L."/>
            <person name="Ma J."/>
        </authorList>
    </citation>
    <scope>NUCLEOTIDE SEQUENCE [LARGE SCALE GENOMIC DNA]</scope>
    <source>
        <strain evidence="3 4">CGMCC 1.10593</strain>
    </source>
</reference>
<comment type="caution">
    <text evidence="3">The sequence shown here is derived from an EMBL/GenBank/DDBJ whole genome shotgun (WGS) entry which is preliminary data.</text>
</comment>
<feature type="domain" description="Methanogenesis regulatory protein FilR1 middle" evidence="1">
    <location>
        <begin position="123"/>
        <end position="251"/>
    </location>
</feature>
<sequence length="262" mass="28859">MDPVLEELEFLALSTNRVDVLRLLAAEPHTRRELGSETGASQPTLGRILQDFEERNWIARTAAGYEATATGRLVADGMSEFYELMETEQKLRELVEWLPTAELTFDLRALRSATITVPSQTRPGAPVGRIVDLVRDAEQVTVLSHAFNDRMLEAVTEWVAAGGEFEAVFSADAIEPVRNDAALADLLGRLADAESANLRVYDGPVPLAVTLTDSVVSLLLRDDNGRLQAAVDTDSPEVTDWARDVYGRYRGDSRPLTSEMLD</sequence>
<keyword evidence="4" id="KW-1185">Reference proteome</keyword>
<dbReference type="Pfam" id="PF25213">
    <property type="entry name" value="HVO_A0261_N"/>
    <property type="match status" value="1"/>
</dbReference>
<dbReference type="RefSeq" id="WP_256395663.1">
    <property type="nucleotide sequence ID" value="NZ_JANHDJ010000002.1"/>
</dbReference>
<evidence type="ECO:0000313" key="4">
    <source>
        <dbReference type="Proteomes" id="UP001597052"/>
    </source>
</evidence>
<proteinExistence type="predicted"/>
<organism evidence="3 4">
    <name type="scientific">Halohasta litorea</name>
    <dbReference type="NCBI Taxonomy" id="869891"/>
    <lineage>
        <taxon>Archaea</taxon>
        <taxon>Methanobacteriati</taxon>
        <taxon>Methanobacteriota</taxon>
        <taxon>Stenosarchaea group</taxon>
        <taxon>Halobacteria</taxon>
        <taxon>Halobacteriales</taxon>
        <taxon>Haloferacaceae</taxon>
        <taxon>Halohasta</taxon>
    </lineage>
</organism>
<dbReference type="InterPro" id="IPR057527">
    <property type="entry name" value="HVO_A0261-like_N"/>
</dbReference>
<evidence type="ECO:0000259" key="2">
    <source>
        <dbReference type="Pfam" id="PF25213"/>
    </source>
</evidence>
<dbReference type="InterPro" id="IPR036388">
    <property type="entry name" value="WH-like_DNA-bd_sf"/>
</dbReference>